<dbReference type="Proteomes" id="UP000050795">
    <property type="component" value="Unassembled WGS sequence"/>
</dbReference>
<evidence type="ECO:0000313" key="1">
    <source>
        <dbReference type="Proteomes" id="UP000050795"/>
    </source>
</evidence>
<keyword evidence="1" id="KW-1185">Reference proteome</keyword>
<accession>A0AA85JNK5</accession>
<evidence type="ECO:0000313" key="2">
    <source>
        <dbReference type="WBParaSite" id="TREG1_43390.1"/>
    </source>
</evidence>
<dbReference type="WBParaSite" id="TREG1_43390.1">
    <property type="protein sequence ID" value="TREG1_43390.1"/>
    <property type="gene ID" value="TREG1_43390"/>
</dbReference>
<proteinExistence type="predicted"/>
<dbReference type="AlphaFoldDB" id="A0AA85JNK5"/>
<protein>
    <submittedName>
        <fullName evidence="2">Uncharacterized protein</fullName>
    </submittedName>
</protein>
<reference evidence="2" key="2">
    <citation type="submission" date="2023-11" db="UniProtKB">
        <authorList>
            <consortium name="WormBaseParasite"/>
        </authorList>
    </citation>
    <scope>IDENTIFICATION</scope>
</reference>
<sequence>MLENIIYVKLLWPTNFVWNIVVKACSVELGVTTLPGFRYFNCVCSLIFNEKLSEVKYGALSDLLEDEMQLTKSPIGLLTSRFAVKLNDFIFLTERFCKAAKEKDPKSQW</sequence>
<organism evidence="1 2">
    <name type="scientific">Trichobilharzia regenti</name>
    <name type="common">Nasal bird schistosome</name>
    <dbReference type="NCBI Taxonomy" id="157069"/>
    <lineage>
        <taxon>Eukaryota</taxon>
        <taxon>Metazoa</taxon>
        <taxon>Spiralia</taxon>
        <taxon>Lophotrochozoa</taxon>
        <taxon>Platyhelminthes</taxon>
        <taxon>Trematoda</taxon>
        <taxon>Digenea</taxon>
        <taxon>Strigeidida</taxon>
        <taxon>Schistosomatoidea</taxon>
        <taxon>Schistosomatidae</taxon>
        <taxon>Trichobilharzia</taxon>
    </lineage>
</organism>
<name>A0AA85JNK5_TRIRE</name>
<reference evidence="1" key="1">
    <citation type="submission" date="2022-06" db="EMBL/GenBank/DDBJ databases">
        <authorList>
            <person name="Berger JAMES D."/>
            <person name="Berger JAMES D."/>
        </authorList>
    </citation>
    <scope>NUCLEOTIDE SEQUENCE [LARGE SCALE GENOMIC DNA]</scope>
</reference>